<dbReference type="EMBL" id="QXFU01001288">
    <property type="protein sequence ID" value="KAE9005778.1"/>
    <property type="molecule type" value="Genomic_DNA"/>
</dbReference>
<organism evidence="1 6">
    <name type="scientific">Phytophthora rubi</name>
    <dbReference type="NCBI Taxonomy" id="129364"/>
    <lineage>
        <taxon>Eukaryota</taxon>
        <taxon>Sar</taxon>
        <taxon>Stramenopiles</taxon>
        <taxon>Oomycota</taxon>
        <taxon>Peronosporomycetes</taxon>
        <taxon>Peronosporales</taxon>
        <taxon>Peronosporaceae</taxon>
        <taxon>Phytophthora</taxon>
    </lineage>
</organism>
<evidence type="ECO:0000313" key="1">
    <source>
        <dbReference type="EMBL" id="KAE9005778.1"/>
    </source>
</evidence>
<name>A0A6A3KK04_9STRA</name>
<evidence type="ECO:0000313" key="2">
    <source>
        <dbReference type="EMBL" id="KAE9009796.1"/>
    </source>
</evidence>
<sequence length="150" mass="17303">MRNQAINTKDDWPAFLHDATFALRTTYHGMLGASPAEATFGRDMFFDTAHTTDWEEQYRRKVEQVAKNNKRENDKRRNWTYTPGDKVLLRSDAGPQSKMAPLFSGPHNVEAVRMNGTLVLDKGKYMETIHIRRVVPFKSQRGEDCQQSNL</sequence>
<dbReference type="EMBL" id="QXFV01001284">
    <property type="protein sequence ID" value="KAE9009796.1"/>
    <property type="molecule type" value="Genomic_DNA"/>
</dbReference>
<evidence type="ECO:0000313" key="4">
    <source>
        <dbReference type="Proteomes" id="UP000429607"/>
    </source>
</evidence>
<proteinExistence type="predicted"/>
<dbReference type="InterPro" id="IPR036397">
    <property type="entry name" value="RNaseH_sf"/>
</dbReference>
<evidence type="ECO:0008006" key="7">
    <source>
        <dbReference type="Google" id="ProtNLM"/>
    </source>
</evidence>
<gene>
    <name evidence="2" type="ORF">PR001_g16350</name>
    <name evidence="1" type="ORF">PR002_g16670</name>
    <name evidence="3" type="ORF">PR003_g2088</name>
</gene>
<dbReference type="Proteomes" id="UP000435112">
    <property type="component" value="Unassembled WGS sequence"/>
</dbReference>
<evidence type="ECO:0000313" key="6">
    <source>
        <dbReference type="Proteomes" id="UP000435112"/>
    </source>
</evidence>
<dbReference type="Proteomes" id="UP000429607">
    <property type="component" value="Unassembled WGS sequence"/>
</dbReference>
<dbReference type="OrthoDB" id="96017at2759"/>
<evidence type="ECO:0000313" key="3">
    <source>
        <dbReference type="EMBL" id="KAE9356883.1"/>
    </source>
</evidence>
<evidence type="ECO:0000313" key="5">
    <source>
        <dbReference type="Proteomes" id="UP000434957"/>
    </source>
</evidence>
<dbReference type="EMBL" id="QXFT01000063">
    <property type="protein sequence ID" value="KAE9356883.1"/>
    <property type="molecule type" value="Genomic_DNA"/>
</dbReference>
<dbReference type="Proteomes" id="UP000434957">
    <property type="component" value="Unassembled WGS sequence"/>
</dbReference>
<protein>
    <recommendedName>
        <fullName evidence="7">Integrase zinc-binding domain-containing protein</fullName>
    </recommendedName>
</protein>
<accession>A0A6A3KK04</accession>
<dbReference type="GO" id="GO:0003676">
    <property type="term" value="F:nucleic acid binding"/>
    <property type="evidence" value="ECO:0007669"/>
    <property type="project" value="InterPro"/>
</dbReference>
<comment type="caution">
    <text evidence="1">The sequence shown here is derived from an EMBL/GenBank/DDBJ whole genome shotgun (WGS) entry which is preliminary data.</text>
</comment>
<dbReference type="AlphaFoldDB" id="A0A6A3KK04"/>
<reference evidence="4 6" key="1">
    <citation type="submission" date="2018-09" db="EMBL/GenBank/DDBJ databases">
        <title>Genomic investigation of the strawberry pathogen Phytophthora fragariae indicates pathogenicity is determined by transcriptional variation in three key races.</title>
        <authorList>
            <person name="Adams T.M."/>
            <person name="Armitage A.D."/>
            <person name="Sobczyk M.K."/>
            <person name="Bates H.J."/>
            <person name="Dunwell J.M."/>
            <person name="Nellist C.F."/>
            <person name="Harrison R.J."/>
        </authorList>
    </citation>
    <scope>NUCLEOTIDE SEQUENCE [LARGE SCALE GENOMIC DNA]</scope>
    <source>
        <strain evidence="2 4">SCRP249</strain>
        <strain evidence="1 6">SCRP324</strain>
        <strain evidence="3 5">SCRP333</strain>
    </source>
</reference>
<keyword evidence="5" id="KW-1185">Reference proteome</keyword>
<dbReference type="Gene3D" id="3.30.420.10">
    <property type="entry name" value="Ribonuclease H-like superfamily/Ribonuclease H"/>
    <property type="match status" value="1"/>
</dbReference>